<evidence type="ECO:0000313" key="3">
    <source>
        <dbReference type="EMBL" id="WXB14521.1"/>
    </source>
</evidence>
<feature type="signal peptide" evidence="2">
    <location>
        <begin position="1"/>
        <end position="30"/>
    </location>
</feature>
<accession>A0ABZ2LXN8</accession>
<sequence>MHLHHPESPRRRALPAWAVVLSALTAASFAALTACGSDSSTDPGPSCPANLPEACPSPPPSYEADIKPLMAERCTPCHAPNGTGVGRAGRDFTRYDALSAHRTSVLSQVYSCNMPPREATALTPSQRSTLLAWLVCNAPNN</sequence>
<evidence type="ECO:0000313" key="4">
    <source>
        <dbReference type="Proteomes" id="UP001370348"/>
    </source>
</evidence>
<evidence type="ECO:0000256" key="1">
    <source>
        <dbReference type="SAM" id="MobiDB-lite"/>
    </source>
</evidence>
<evidence type="ECO:0000256" key="2">
    <source>
        <dbReference type="SAM" id="SignalP"/>
    </source>
</evidence>
<reference evidence="3 4" key="1">
    <citation type="submission" date="2021-12" db="EMBL/GenBank/DDBJ databases">
        <title>Discovery of the Pendulisporaceae a myxobacterial family with distinct sporulation behavior and unique specialized metabolism.</title>
        <authorList>
            <person name="Garcia R."/>
            <person name="Popoff A."/>
            <person name="Bader C.D."/>
            <person name="Loehr J."/>
            <person name="Walesch S."/>
            <person name="Walt C."/>
            <person name="Boldt J."/>
            <person name="Bunk B."/>
            <person name="Haeckl F.J.F.P.J."/>
            <person name="Gunesch A.P."/>
            <person name="Birkelbach J."/>
            <person name="Nuebel U."/>
            <person name="Pietschmann T."/>
            <person name="Bach T."/>
            <person name="Mueller R."/>
        </authorList>
    </citation>
    <scope>NUCLEOTIDE SEQUENCE [LARGE SCALE GENOMIC DNA]</scope>
    <source>
        <strain evidence="3 4">MSr11954</strain>
    </source>
</reference>
<dbReference type="Proteomes" id="UP001370348">
    <property type="component" value="Chromosome"/>
</dbReference>
<organism evidence="3 4">
    <name type="scientific">Pendulispora albinea</name>
    <dbReference type="NCBI Taxonomy" id="2741071"/>
    <lineage>
        <taxon>Bacteria</taxon>
        <taxon>Pseudomonadati</taxon>
        <taxon>Myxococcota</taxon>
        <taxon>Myxococcia</taxon>
        <taxon>Myxococcales</taxon>
        <taxon>Sorangiineae</taxon>
        <taxon>Pendulisporaceae</taxon>
        <taxon>Pendulispora</taxon>
    </lineage>
</organism>
<keyword evidence="4" id="KW-1185">Reference proteome</keyword>
<dbReference type="RefSeq" id="WP_394824143.1">
    <property type="nucleotide sequence ID" value="NZ_CP089984.1"/>
</dbReference>
<dbReference type="SUPFAM" id="SSF46626">
    <property type="entry name" value="Cytochrome c"/>
    <property type="match status" value="1"/>
</dbReference>
<dbReference type="InterPro" id="IPR036909">
    <property type="entry name" value="Cyt_c-like_dom_sf"/>
</dbReference>
<feature type="chain" id="PRO_5046370920" description="Cytochrome c domain-containing protein" evidence="2">
    <location>
        <begin position="31"/>
        <end position="141"/>
    </location>
</feature>
<protein>
    <recommendedName>
        <fullName evidence="5">Cytochrome c domain-containing protein</fullName>
    </recommendedName>
</protein>
<evidence type="ECO:0008006" key="5">
    <source>
        <dbReference type="Google" id="ProtNLM"/>
    </source>
</evidence>
<gene>
    <name evidence="3" type="ORF">LZC94_42690</name>
</gene>
<feature type="region of interest" description="Disordered" evidence="1">
    <location>
        <begin position="35"/>
        <end position="54"/>
    </location>
</feature>
<proteinExistence type="predicted"/>
<name>A0ABZ2LXN8_9BACT</name>
<keyword evidence="2" id="KW-0732">Signal</keyword>
<dbReference type="EMBL" id="CP089984">
    <property type="protein sequence ID" value="WXB14521.1"/>
    <property type="molecule type" value="Genomic_DNA"/>
</dbReference>